<dbReference type="PROSITE" id="PS00073">
    <property type="entry name" value="ACYL_COA_DH_2"/>
    <property type="match status" value="1"/>
</dbReference>
<dbReference type="KEGG" id="ruf:TH63_19340"/>
<dbReference type="GO" id="GO:0050660">
    <property type="term" value="F:flavin adenine dinucleotide binding"/>
    <property type="evidence" value="ECO:0007669"/>
    <property type="project" value="InterPro"/>
</dbReference>
<dbReference type="SUPFAM" id="SSF47203">
    <property type="entry name" value="Acyl-CoA dehydrogenase C-terminal domain-like"/>
    <property type="match status" value="1"/>
</dbReference>
<evidence type="ECO:0000259" key="9">
    <source>
        <dbReference type="Pfam" id="PF02770"/>
    </source>
</evidence>
<gene>
    <name evidence="12" type="ORF">TH63_19340</name>
</gene>
<feature type="domain" description="Acyl-CoA oxidase/dehydrogenase middle" evidence="9">
    <location>
        <begin position="150"/>
        <end position="242"/>
    </location>
</feature>
<evidence type="ECO:0000256" key="1">
    <source>
        <dbReference type="ARBA" id="ARBA00001974"/>
    </source>
</evidence>
<dbReference type="InterPro" id="IPR013786">
    <property type="entry name" value="AcylCoA_DH/ox_N"/>
</dbReference>
<dbReference type="InterPro" id="IPR046373">
    <property type="entry name" value="Acyl-CoA_Oxase/DH_mid-dom_sf"/>
</dbReference>
<keyword evidence="3 7" id="KW-0285">Flavoprotein</keyword>
<organism evidence="12 13">
    <name type="scientific">Rufibacter radiotolerans</name>
    <dbReference type="NCBI Taxonomy" id="1379910"/>
    <lineage>
        <taxon>Bacteria</taxon>
        <taxon>Pseudomonadati</taxon>
        <taxon>Bacteroidota</taxon>
        <taxon>Cytophagia</taxon>
        <taxon>Cytophagales</taxon>
        <taxon>Hymenobacteraceae</taxon>
        <taxon>Rufibacter</taxon>
    </lineage>
</organism>
<keyword evidence="4 7" id="KW-0274">FAD</keyword>
<dbReference type="AlphaFoldDB" id="A0A0H4VN20"/>
<feature type="domain" description="Acyl-CoA dehydrogenase/oxidase C-terminal" evidence="8">
    <location>
        <begin position="254"/>
        <end position="420"/>
    </location>
</feature>
<evidence type="ECO:0000259" key="10">
    <source>
        <dbReference type="Pfam" id="PF02771"/>
    </source>
</evidence>
<reference evidence="12 13" key="1">
    <citation type="submission" date="2015-01" db="EMBL/GenBank/DDBJ databases">
        <title>Rufibacter sp./DG31D/ whole genome sequencing.</title>
        <authorList>
            <person name="Kim M.K."/>
            <person name="Srinivasan S."/>
            <person name="Lee J.-J."/>
        </authorList>
    </citation>
    <scope>NUCLEOTIDE SEQUENCE [LARGE SCALE GENOMIC DNA]</scope>
    <source>
        <strain evidence="12 13">DG31D</strain>
    </source>
</reference>
<dbReference type="STRING" id="1379910.TH63_19340"/>
<evidence type="ECO:0000313" key="12">
    <source>
        <dbReference type="EMBL" id="AKQ47310.1"/>
    </source>
</evidence>
<evidence type="ECO:0000256" key="5">
    <source>
        <dbReference type="ARBA" id="ARBA00023002"/>
    </source>
</evidence>
<dbReference type="FunFam" id="2.40.110.10:FF:000001">
    <property type="entry name" value="Acyl-CoA dehydrogenase, mitochondrial"/>
    <property type="match status" value="1"/>
</dbReference>
<dbReference type="PROSITE" id="PS00072">
    <property type="entry name" value="ACYL_COA_DH_1"/>
    <property type="match status" value="1"/>
</dbReference>
<dbReference type="InterPro" id="IPR009100">
    <property type="entry name" value="AcylCoA_DH/oxidase_NM_dom_sf"/>
</dbReference>
<dbReference type="GO" id="GO:0003995">
    <property type="term" value="F:acyl-CoA dehydrogenase activity"/>
    <property type="evidence" value="ECO:0007669"/>
    <property type="project" value="InterPro"/>
</dbReference>
<dbReference type="Pfam" id="PF02771">
    <property type="entry name" value="Acyl-CoA_dh_N"/>
    <property type="match status" value="1"/>
</dbReference>
<keyword evidence="5 7" id="KW-0560">Oxidoreductase</keyword>
<comment type="cofactor">
    <cofactor evidence="1 7">
        <name>FAD</name>
        <dbReference type="ChEBI" id="CHEBI:57692"/>
    </cofactor>
</comment>
<dbReference type="RefSeq" id="WP_048922406.1">
    <property type="nucleotide sequence ID" value="NZ_CP010777.1"/>
</dbReference>
<sequence length="598" mass="65956">MANTESASRTLKGGEFIIKQTNAQDIFIPEDFSEEQRMMAETAQQFVQSEVMPLVERLDNHEEGLMENLMKKAGELGLFGVAIPEEYGGLDMDFNSSLLVTESVGSGHSFPVAFAAHTGIGMLPILYFGTEEQKAKYLPKLTTGEWTASYCLTEPGSGSDALAAKTKAILDVEGENFVLNGQKMWITNAGFADVFIVFAQVDGDKFTGFIVEKGYEGLSLGPEEHKMGIKGSSTRQVFLTDCKVPMSNVLGEIGKGHLIAFNILNIGRIKLAAACLGACKAVTDLSVKYANERIQFKIPISKFGAIRHKLAEQAIRIFAVESALYRCGHDIHNKEQELLAAGKNYNEAVLEAAREFAVEAAILKVDSSETLDYVVDEGVQIYGGYGFSADYPMDRAYRDARINRIFEGTNEINRMLIVDMILKKGLKGELDLMGPAAAVQQELMEIPDFGDEDTTLFAAEKKAVEKFKKATLLTAGTAVQKFMMTLEKEQEVLMYIADMAIQTYLAESALLRVEKLVGQGGEEAHARQLDMVRVIINDAADRINKAGKEAIAAMSEPGDEQKLLLIGLKRFTKLEPFNTKEARRRIAAEMIKENEFVY</sequence>
<dbReference type="InterPro" id="IPR049426">
    <property type="entry name" value="Acyl-CoA-dh-like_C"/>
</dbReference>
<dbReference type="Proteomes" id="UP000036458">
    <property type="component" value="Chromosome"/>
</dbReference>
<accession>A0A0H4VN20</accession>
<dbReference type="FunFam" id="1.10.540.10:FF:000001">
    <property type="entry name" value="Very long-chain-specific acyl-CoA dehydrogenase, mitochondrial"/>
    <property type="match status" value="1"/>
</dbReference>
<evidence type="ECO:0000256" key="7">
    <source>
        <dbReference type="RuleBase" id="RU362125"/>
    </source>
</evidence>
<evidence type="ECO:0000256" key="2">
    <source>
        <dbReference type="ARBA" id="ARBA00009347"/>
    </source>
</evidence>
<evidence type="ECO:0000313" key="13">
    <source>
        <dbReference type="Proteomes" id="UP000036458"/>
    </source>
</evidence>
<dbReference type="InterPro" id="IPR006089">
    <property type="entry name" value="Acyl-CoA_DH_CS"/>
</dbReference>
<dbReference type="PANTHER" id="PTHR43884">
    <property type="entry name" value="ACYL-COA DEHYDROGENASE"/>
    <property type="match status" value="1"/>
</dbReference>
<dbReference type="InterPro" id="IPR006091">
    <property type="entry name" value="Acyl-CoA_Oxase/DH_mid-dom"/>
</dbReference>
<dbReference type="InterPro" id="IPR036250">
    <property type="entry name" value="AcylCo_DH-like_C"/>
</dbReference>
<evidence type="ECO:0000256" key="6">
    <source>
        <dbReference type="ARBA" id="ARBA00052546"/>
    </source>
</evidence>
<dbReference type="Gene3D" id="1.10.540.10">
    <property type="entry name" value="Acyl-CoA dehydrogenase/oxidase, N-terminal domain"/>
    <property type="match status" value="1"/>
</dbReference>
<dbReference type="PATRIC" id="fig|1379910.4.peg.4216"/>
<dbReference type="OrthoDB" id="9764422at2"/>
<evidence type="ECO:0000256" key="4">
    <source>
        <dbReference type="ARBA" id="ARBA00022827"/>
    </source>
</evidence>
<dbReference type="InterPro" id="IPR009075">
    <property type="entry name" value="AcylCo_DH/oxidase_C"/>
</dbReference>
<comment type="similarity">
    <text evidence="2 7">Belongs to the acyl-CoA dehydrogenase family.</text>
</comment>
<evidence type="ECO:0000259" key="8">
    <source>
        <dbReference type="Pfam" id="PF00441"/>
    </source>
</evidence>
<feature type="domain" description="Acyl-CoA dehydrogenase/oxidase N-terminal" evidence="10">
    <location>
        <begin position="33"/>
        <end position="145"/>
    </location>
</feature>
<evidence type="ECO:0000256" key="3">
    <source>
        <dbReference type="ARBA" id="ARBA00022630"/>
    </source>
</evidence>
<dbReference type="Pfam" id="PF00441">
    <property type="entry name" value="Acyl-CoA_dh_1"/>
    <property type="match status" value="1"/>
</dbReference>
<keyword evidence="13" id="KW-1185">Reference proteome</keyword>
<dbReference type="Pfam" id="PF21263">
    <property type="entry name" value="Acyl-CoA-dh_C"/>
    <property type="match status" value="1"/>
</dbReference>
<evidence type="ECO:0000259" key="11">
    <source>
        <dbReference type="Pfam" id="PF21263"/>
    </source>
</evidence>
<feature type="domain" description="Acyl-CoA dehydrogenase-like C-terminal" evidence="11">
    <location>
        <begin position="467"/>
        <end position="570"/>
    </location>
</feature>
<protein>
    <submittedName>
        <fullName evidence="12">Acyl-CoA dehydrogenase</fullName>
    </submittedName>
</protein>
<dbReference type="InterPro" id="IPR037069">
    <property type="entry name" value="AcylCoA_DH/ox_N_sf"/>
</dbReference>
<dbReference type="SUPFAM" id="SSF56645">
    <property type="entry name" value="Acyl-CoA dehydrogenase NM domain-like"/>
    <property type="match status" value="1"/>
</dbReference>
<dbReference type="FunFam" id="1.20.140.10:FF:000019">
    <property type="entry name" value="Acyl-CoA dehydrogenase"/>
    <property type="match status" value="1"/>
</dbReference>
<comment type="catalytic activity">
    <reaction evidence="6">
        <text>a 2,3-saturated acyl-CoA + A = a 2,3-dehydroacyl-CoA + AH2</text>
        <dbReference type="Rhea" id="RHEA:48608"/>
        <dbReference type="ChEBI" id="CHEBI:13193"/>
        <dbReference type="ChEBI" id="CHEBI:17499"/>
        <dbReference type="ChEBI" id="CHEBI:60015"/>
        <dbReference type="ChEBI" id="CHEBI:65111"/>
    </reaction>
</comment>
<dbReference type="Gene3D" id="1.20.140.10">
    <property type="entry name" value="Butyryl-CoA Dehydrogenase, subunit A, domain 3"/>
    <property type="match status" value="2"/>
</dbReference>
<proteinExistence type="inferred from homology"/>
<dbReference type="PANTHER" id="PTHR43884:SF12">
    <property type="entry name" value="ISOVALERYL-COA DEHYDROGENASE, MITOCHONDRIAL-RELATED"/>
    <property type="match status" value="1"/>
</dbReference>
<dbReference type="EMBL" id="CP010777">
    <property type="protein sequence ID" value="AKQ47310.1"/>
    <property type="molecule type" value="Genomic_DNA"/>
</dbReference>
<dbReference type="Pfam" id="PF02770">
    <property type="entry name" value="Acyl-CoA_dh_M"/>
    <property type="match status" value="1"/>
</dbReference>
<dbReference type="Gene3D" id="2.40.110.10">
    <property type="entry name" value="Butyryl-CoA Dehydrogenase, subunit A, domain 2"/>
    <property type="match status" value="1"/>
</dbReference>
<name>A0A0H4VN20_9BACT</name>